<evidence type="ECO:0000313" key="1">
    <source>
        <dbReference type="EMBL" id="RYR75988.1"/>
    </source>
</evidence>
<dbReference type="Proteomes" id="UP000289738">
    <property type="component" value="Chromosome A01"/>
</dbReference>
<gene>
    <name evidence="1" type="ORF">Ahy_A01g000584</name>
</gene>
<name>A0A445EKL5_ARAHY</name>
<protein>
    <recommendedName>
        <fullName evidence="3">Aminotransferase-like plant mobile domain-containing protein</fullName>
    </recommendedName>
</protein>
<evidence type="ECO:0000313" key="2">
    <source>
        <dbReference type="Proteomes" id="UP000289738"/>
    </source>
</evidence>
<organism evidence="1 2">
    <name type="scientific">Arachis hypogaea</name>
    <name type="common">Peanut</name>
    <dbReference type="NCBI Taxonomy" id="3818"/>
    <lineage>
        <taxon>Eukaryota</taxon>
        <taxon>Viridiplantae</taxon>
        <taxon>Streptophyta</taxon>
        <taxon>Embryophyta</taxon>
        <taxon>Tracheophyta</taxon>
        <taxon>Spermatophyta</taxon>
        <taxon>Magnoliopsida</taxon>
        <taxon>eudicotyledons</taxon>
        <taxon>Gunneridae</taxon>
        <taxon>Pentapetalae</taxon>
        <taxon>rosids</taxon>
        <taxon>fabids</taxon>
        <taxon>Fabales</taxon>
        <taxon>Fabaceae</taxon>
        <taxon>Papilionoideae</taxon>
        <taxon>50 kb inversion clade</taxon>
        <taxon>dalbergioids sensu lato</taxon>
        <taxon>Dalbergieae</taxon>
        <taxon>Pterocarpus clade</taxon>
        <taxon>Arachis</taxon>
    </lineage>
</organism>
<comment type="caution">
    <text evidence="1">The sequence shown here is derived from an EMBL/GenBank/DDBJ whole genome shotgun (WGS) entry which is preliminary data.</text>
</comment>
<dbReference type="AlphaFoldDB" id="A0A445EKL5"/>
<proteinExistence type="predicted"/>
<evidence type="ECO:0008006" key="3">
    <source>
        <dbReference type="Google" id="ProtNLM"/>
    </source>
</evidence>
<dbReference type="EMBL" id="SDMP01000001">
    <property type="protein sequence ID" value="RYR75988.1"/>
    <property type="molecule type" value="Genomic_DNA"/>
</dbReference>
<keyword evidence="2" id="KW-1185">Reference proteome</keyword>
<reference evidence="1 2" key="1">
    <citation type="submission" date="2019-01" db="EMBL/GenBank/DDBJ databases">
        <title>Sequencing of cultivated peanut Arachis hypogaea provides insights into genome evolution and oil improvement.</title>
        <authorList>
            <person name="Chen X."/>
        </authorList>
    </citation>
    <scope>NUCLEOTIDE SEQUENCE [LARGE SCALE GENOMIC DNA]</scope>
    <source>
        <strain evidence="2">cv. Fuhuasheng</strain>
        <tissue evidence="1">Leaves</tissue>
    </source>
</reference>
<accession>A0A445EKL5</accession>
<sequence length="78" mass="9239">MEKLPDPDDHVLDKVNLTWVRRCRDTKLLDTQESIERYVRAHIFYVLGTVVFSNKSTNSVNSKLLPLLRDFHRISFYS</sequence>